<dbReference type="PANTHER" id="PTHR10272:SF7">
    <property type="entry name" value="PHOSPHOLIPASE-RELATED"/>
    <property type="match status" value="1"/>
</dbReference>
<comment type="catalytic activity">
    <reaction evidence="4">
        <text>a 1-O-alkyl-2-acetyl-sn-glycero-3-phosphocholine + H2O = a 1-O-alkyl-sn-glycero-3-phosphocholine + acetate + H(+)</text>
        <dbReference type="Rhea" id="RHEA:17777"/>
        <dbReference type="ChEBI" id="CHEBI:15377"/>
        <dbReference type="ChEBI" id="CHEBI:15378"/>
        <dbReference type="ChEBI" id="CHEBI:30089"/>
        <dbReference type="ChEBI" id="CHEBI:30909"/>
        <dbReference type="ChEBI" id="CHEBI:36707"/>
        <dbReference type="EC" id="3.1.1.47"/>
    </reaction>
</comment>
<dbReference type="AlphaFoldDB" id="A0AAN6MDZ8"/>
<dbReference type="PIRSF" id="PIRSF018169">
    <property type="entry name" value="PAF_acetylhydrolase"/>
    <property type="match status" value="1"/>
</dbReference>
<dbReference type="SUPFAM" id="SSF53474">
    <property type="entry name" value="alpha/beta-Hydrolases"/>
    <property type="match status" value="1"/>
</dbReference>
<accession>A0AAN6MDZ8</accession>
<gene>
    <name evidence="5" type="ORF">C8A05DRAFT_18722</name>
</gene>
<dbReference type="EMBL" id="MU855887">
    <property type="protein sequence ID" value="KAK3898749.1"/>
    <property type="molecule type" value="Genomic_DNA"/>
</dbReference>
<keyword evidence="3 4" id="KW-0443">Lipid metabolism</keyword>
<proteinExistence type="inferred from homology"/>
<protein>
    <recommendedName>
        <fullName evidence="4">Putative phospholipase</fullName>
        <ecNumber evidence="4">3.1.1.47</ecNumber>
    </recommendedName>
</protein>
<dbReference type="GO" id="GO:0003847">
    <property type="term" value="F:1-alkyl-2-acetylglycerophosphocholine esterase activity"/>
    <property type="evidence" value="ECO:0007669"/>
    <property type="project" value="UniProtKB-UniRule"/>
</dbReference>
<comment type="caution">
    <text evidence="5">The sequence shown here is derived from an EMBL/GenBank/DDBJ whole genome shotgun (WGS) entry which is preliminary data.</text>
</comment>
<name>A0AAN6MDZ8_9PEZI</name>
<reference evidence="5" key="1">
    <citation type="journal article" date="2023" name="Mol. Phylogenet. Evol.">
        <title>Genome-scale phylogeny and comparative genomics of the fungal order Sordariales.</title>
        <authorList>
            <person name="Hensen N."/>
            <person name="Bonometti L."/>
            <person name="Westerberg I."/>
            <person name="Brannstrom I.O."/>
            <person name="Guillou S."/>
            <person name="Cros-Aarteil S."/>
            <person name="Calhoun S."/>
            <person name="Haridas S."/>
            <person name="Kuo A."/>
            <person name="Mondo S."/>
            <person name="Pangilinan J."/>
            <person name="Riley R."/>
            <person name="LaButti K."/>
            <person name="Andreopoulos B."/>
            <person name="Lipzen A."/>
            <person name="Chen C."/>
            <person name="Yan M."/>
            <person name="Daum C."/>
            <person name="Ng V."/>
            <person name="Clum A."/>
            <person name="Steindorff A."/>
            <person name="Ohm R.A."/>
            <person name="Martin F."/>
            <person name="Silar P."/>
            <person name="Natvig D.O."/>
            <person name="Lalanne C."/>
            <person name="Gautier V."/>
            <person name="Ament-Velasquez S.L."/>
            <person name="Kruys A."/>
            <person name="Hutchinson M.I."/>
            <person name="Powell A.J."/>
            <person name="Barry K."/>
            <person name="Miller A.N."/>
            <person name="Grigoriev I.V."/>
            <person name="Debuchy R."/>
            <person name="Gladieux P."/>
            <person name="Hiltunen Thoren M."/>
            <person name="Johannesson H."/>
        </authorList>
    </citation>
    <scope>NUCLEOTIDE SEQUENCE</scope>
    <source>
        <strain evidence="5">CBS 103.79</strain>
    </source>
</reference>
<dbReference type="Pfam" id="PF03403">
    <property type="entry name" value="PAF-AH_p_II"/>
    <property type="match status" value="1"/>
</dbReference>
<dbReference type="GO" id="GO:0016042">
    <property type="term" value="P:lipid catabolic process"/>
    <property type="evidence" value="ECO:0007669"/>
    <property type="project" value="UniProtKB-KW"/>
</dbReference>
<keyword evidence="1 4" id="KW-0378">Hydrolase</keyword>
<dbReference type="InterPro" id="IPR029058">
    <property type="entry name" value="AB_hydrolase_fold"/>
</dbReference>
<dbReference type="InterPro" id="IPR016715">
    <property type="entry name" value="PAF_acetylhydro_eukaryote"/>
</dbReference>
<evidence type="ECO:0000256" key="1">
    <source>
        <dbReference type="ARBA" id="ARBA00022801"/>
    </source>
</evidence>
<organism evidence="5 6">
    <name type="scientific">Staphylotrichum tortipilum</name>
    <dbReference type="NCBI Taxonomy" id="2831512"/>
    <lineage>
        <taxon>Eukaryota</taxon>
        <taxon>Fungi</taxon>
        <taxon>Dikarya</taxon>
        <taxon>Ascomycota</taxon>
        <taxon>Pezizomycotina</taxon>
        <taxon>Sordariomycetes</taxon>
        <taxon>Sordariomycetidae</taxon>
        <taxon>Sordariales</taxon>
        <taxon>Chaetomiaceae</taxon>
        <taxon>Staphylotrichum</taxon>
    </lineage>
</organism>
<reference evidence="5" key="2">
    <citation type="submission" date="2023-05" db="EMBL/GenBank/DDBJ databases">
        <authorList>
            <consortium name="Lawrence Berkeley National Laboratory"/>
            <person name="Steindorff A."/>
            <person name="Hensen N."/>
            <person name="Bonometti L."/>
            <person name="Westerberg I."/>
            <person name="Brannstrom I.O."/>
            <person name="Guillou S."/>
            <person name="Cros-Aarteil S."/>
            <person name="Calhoun S."/>
            <person name="Haridas S."/>
            <person name="Kuo A."/>
            <person name="Mondo S."/>
            <person name="Pangilinan J."/>
            <person name="Riley R."/>
            <person name="Labutti K."/>
            <person name="Andreopoulos B."/>
            <person name="Lipzen A."/>
            <person name="Chen C."/>
            <person name="Yanf M."/>
            <person name="Daum C."/>
            <person name="Ng V."/>
            <person name="Clum A."/>
            <person name="Ohm R."/>
            <person name="Martin F."/>
            <person name="Silar P."/>
            <person name="Natvig D."/>
            <person name="Lalanne C."/>
            <person name="Gautier V."/>
            <person name="Ament-Velasquez S.L."/>
            <person name="Kruys A."/>
            <person name="Hutchinson M.I."/>
            <person name="Powell A.J."/>
            <person name="Barry K."/>
            <person name="Miller A.N."/>
            <person name="Grigoriev I.V."/>
            <person name="Debuchy R."/>
            <person name="Gladieux P."/>
            <person name="Thoren M.H."/>
            <person name="Johannesson H."/>
        </authorList>
    </citation>
    <scope>NUCLEOTIDE SEQUENCE</scope>
    <source>
        <strain evidence="5">CBS 103.79</strain>
    </source>
</reference>
<evidence type="ECO:0000256" key="2">
    <source>
        <dbReference type="ARBA" id="ARBA00022963"/>
    </source>
</evidence>
<evidence type="ECO:0000313" key="6">
    <source>
        <dbReference type="Proteomes" id="UP001303889"/>
    </source>
</evidence>
<keyword evidence="2 4" id="KW-0442">Lipid degradation</keyword>
<dbReference type="PANTHER" id="PTHR10272">
    <property type="entry name" value="PLATELET-ACTIVATING FACTOR ACETYLHYDROLASE"/>
    <property type="match status" value="1"/>
</dbReference>
<comment type="similarity">
    <text evidence="4">Belongs to the serine esterase family.</text>
</comment>
<dbReference type="EC" id="3.1.1.47" evidence="4"/>
<dbReference type="Gene3D" id="3.40.50.1820">
    <property type="entry name" value="alpha/beta hydrolase"/>
    <property type="match status" value="1"/>
</dbReference>
<keyword evidence="6" id="KW-1185">Reference proteome</keyword>
<sequence length="562" mass="60927">MASFASSLSPVPAFPDYTGPFKVGTIDVEIAVSDLVSPSPAPDGAADIHTVLFRIFYPAVPQSQRQRVPWLPTPQRLHVAAYAQFLGAGSTLASVLSFFPRHLHWTSIPAYKNAALLPVPSDRPTSRWPTMIFSHGLGGNRNAYSHLAGSLASYGVVVVCPEHRDGSAALSLVRDPKNPHERDARKLVPCIRIPIARTPATWAARDKQLRIRLWELGLVYEALSAIDRGHAPTLQANLNTSTPAPALSQFTNALDILEPGHLIFSGHSFGAASVVQLLKSTFYANHPSVSAMPNPLFTPSNPASSLTKQITPATPTILLDMWCFPLLSANSTPLYNLPLPCYATPHTRTRPPALLAIESAAFVAWSDNLHAKARILSPAPASITDAIAETVFTEGEEKKVEKPHFFYVASSAHINQSDFGVLFPWLTKKVFKAERPERVLRLNVRGQLQFLRERGVRVEGTRAVDLVDGGHPEVIKGLKGRGKRPVEEETGVEDDGVVLTRGKKGGVEAWEWIDLVGLGGKAAVREVEMEAKGEGKVVVEKEVVEEGVEVTLEAAEGGVEGK</sequence>
<evidence type="ECO:0000313" key="5">
    <source>
        <dbReference type="EMBL" id="KAK3898749.1"/>
    </source>
</evidence>
<evidence type="ECO:0000256" key="3">
    <source>
        <dbReference type="ARBA" id="ARBA00023098"/>
    </source>
</evidence>
<evidence type="ECO:0000256" key="4">
    <source>
        <dbReference type="PIRNR" id="PIRNR018169"/>
    </source>
</evidence>
<dbReference type="Proteomes" id="UP001303889">
    <property type="component" value="Unassembled WGS sequence"/>
</dbReference>